<dbReference type="SUPFAM" id="SSF51230">
    <property type="entry name" value="Single hybrid motif"/>
    <property type="match status" value="1"/>
</dbReference>
<dbReference type="Gene3D" id="3.30.470.20">
    <property type="entry name" value="ATP-grasp fold, B domain"/>
    <property type="match status" value="1"/>
</dbReference>
<feature type="binding site" evidence="12">
    <location>
        <position position="540"/>
    </location>
    <ligand>
        <name>Mn(2+)</name>
        <dbReference type="ChEBI" id="CHEBI:29035"/>
    </ligand>
</feature>
<dbReference type="NCBIfam" id="TIGR01235">
    <property type="entry name" value="pyruv_carbox"/>
    <property type="match status" value="1"/>
</dbReference>
<feature type="modified residue" description="N6-biotinyllysine" evidence="13">
    <location>
        <position position="1109"/>
    </location>
</feature>
<feature type="binding site" description="via carbamate group" evidence="12">
    <location>
        <position position="709"/>
    </location>
    <ligand>
        <name>Mn(2+)</name>
        <dbReference type="ChEBI" id="CHEBI:29035"/>
    </ligand>
</feature>
<evidence type="ECO:0000256" key="4">
    <source>
        <dbReference type="ARBA" id="ARBA00022723"/>
    </source>
</evidence>
<dbReference type="GO" id="GO:0046872">
    <property type="term" value="F:metal ion binding"/>
    <property type="evidence" value="ECO:0007669"/>
    <property type="project" value="UniProtKB-KW"/>
</dbReference>
<dbReference type="Gene3D" id="2.40.50.100">
    <property type="match status" value="1"/>
</dbReference>
<dbReference type="SUPFAM" id="SSF56059">
    <property type="entry name" value="Glutathione synthetase ATP-binding domain-like"/>
    <property type="match status" value="1"/>
</dbReference>
<keyword evidence="18" id="KW-0670">Pyruvate</keyword>
<dbReference type="EMBL" id="CP014332">
    <property type="protein sequence ID" value="APS41684.1"/>
    <property type="molecule type" value="Genomic_DNA"/>
</dbReference>
<dbReference type="PANTHER" id="PTHR43778">
    <property type="entry name" value="PYRUVATE CARBOXYLASE"/>
    <property type="match status" value="1"/>
</dbReference>
<feature type="binding site" evidence="11">
    <location>
        <position position="612"/>
    </location>
    <ligand>
        <name>substrate</name>
    </ligand>
</feature>
<dbReference type="PIRSF" id="PIRSF001594">
    <property type="entry name" value="Pyruv_carbox"/>
    <property type="match status" value="1"/>
</dbReference>
<dbReference type="InterPro" id="IPR005482">
    <property type="entry name" value="Biotin_COase_C"/>
</dbReference>
<feature type="active site" evidence="10">
    <location>
        <position position="291"/>
    </location>
</feature>
<keyword evidence="3 9" id="KW-0436">Ligase</keyword>
<dbReference type="NCBIfam" id="NF009554">
    <property type="entry name" value="PRK12999.1"/>
    <property type="match status" value="1"/>
</dbReference>
<dbReference type="KEGG" id="wjo:FOL01_0825"/>
<feature type="domain" description="Pyruvate carboxyltransferase" evidence="17">
    <location>
        <begin position="531"/>
        <end position="799"/>
    </location>
</feature>
<dbReference type="STRING" id="1631871.FOL01_0825"/>
<dbReference type="InterPro" id="IPR011054">
    <property type="entry name" value="Rudment_hybrid_motif"/>
</dbReference>
<dbReference type="PROSITE" id="PS50968">
    <property type="entry name" value="BIOTINYL_LIPOYL"/>
    <property type="match status" value="1"/>
</dbReference>
<feature type="domain" description="ATP-grasp" evidence="15">
    <location>
        <begin position="120"/>
        <end position="316"/>
    </location>
</feature>
<dbReference type="CDD" id="cd07937">
    <property type="entry name" value="DRE_TIM_PC_TC_5S"/>
    <property type="match status" value="1"/>
</dbReference>
<dbReference type="InterPro" id="IPR016185">
    <property type="entry name" value="PreATP-grasp_dom_sf"/>
</dbReference>
<dbReference type="Gene3D" id="3.10.600.10">
    <property type="entry name" value="pyruvate carboxylase f1077a mutant domain"/>
    <property type="match status" value="1"/>
</dbReference>
<evidence type="ECO:0000256" key="10">
    <source>
        <dbReference type="PIRSR" id="PIRSR001594-1"/>
    </source>
</evidence>
<keyword evidence="4 12" id="KW-0479">Metal-binding</keyword>
<dbReference type="FunFam" id="2.40.50.100:FF:000003">
    <property type="entry name" value="Acetyl-CoA carboxylase biotin carboxyl carrier protein"/>
    <property type="match status" value="1"/>
</dbReference>
<dbReference type="SUPFAM" id="SSF51569">
    <property type="entry name" value="Aldolase"/>
    <property type="match status" value="1"/>
</dbReference>
<keyword evidence="7" id="KW-0464">Manganese</keyword>
<keyword evidence="5 9" id="KW-0547">Nucleotide-binding</keyword>
<evidence type="ECO:0000259" key="14">
    <source>
        <dbReference type="PROSITE" id="PS50968"/>
    </source>
</evidence>
<proteinExistence type="predicted"/>
<dbReference type="PANTHER" id="PTHR43778:SF2">
    <property type="entry name" value="PYRUVATE CARBOXYLASE, MITOCHONDRIAL"/>
    <property type="match status" value="1"/>
</dbReference>
<evidence type="ECO:0000256" key="6">
    <source>
        <dbReference type="ARBA" id="ARBA00022840"/>
    </source>
</evidence>
<dbReference type="CDD" id="cd06850">
    <property type="entry name" value="biotinyl_domain"/>
    <property type="match status" value="1"/>
</dbReference>
<dbReference type="Gene3D" id="3.20.20.70">
    <property type="entry name" value="Aldolase class I"/>
    <property type="match status" value="1"/>
</dbReference>
<dbReference type="InterPro" id="IPR013785">
    <property type="entry name" value="Aldolase_TIM"/>
</dbReference>
<feature type="domain" description="Lipoyl-binding" evidence="14">
    <location>
        <begin position="1074"/>
        <end position="1143"/>
    </location>
</feature>
<evidence type="ECO:0000256" key="7">
    <source>
        <dbReference type="ARBA" id="ARBA00023211"/>
    </source>
</evidence>
<evidence type="ECO:0000256" key="3">
    <source>
        <dbReference type="ARBA" id="ARBA00022598"/>
    </source>
</evidence>
<dbReference type="EC" id="6.4.1.1" evidence="2 9"/>
<dbReference type="InterPro" id="IPR005479">
    <property type="entry name" value="CPAse_ATP-bd"/>
</dbReference>
<dbReference type="OrthoDB" id="9807469at2"/>
<dbReference type="Pfam" id="PF02785">
    <property type="entry name" value="Biotin_carb_C"/>
    <property type="match status" value="1"/>
</dbReference>
<accession>A0A1L6RAX0</accession>
<dbReference type="SUPFAM" id="SSF52440">
    <property type="entry name" value="PreATP-grasp domain"/>
    <property type="match status" value="1"/>
</dbReference>
<dbReference type="PROSITE" id="PS50979">
    <property type="entry name" value="BC"/>
    <property type="match status" value="1"/>
</dbReference>
<dbReference type="SMART" id="SM00878">
    <property type="entry name" value="Biotin_carb_C"/>
    <property type="match status" value="1"/>
</dbReference>
<feature type="binding site" evidence="12">
    <location>
        <position position="740"/>
    </location>
    <ligand>
        <name>Mn(2+)</name>
        <dbReference type="ChEBI" id="CHEBI:29035"/>
    </ligand>
</feature>
<comment type="catalytic activity">
    <reaction evidence="9">
        <text>hydrogencarbonate + pyruvate + ATP = oxaloacetate + ADP + phosphate + H(+)</text>
        <dbReference type="Rhea" id="RHEA:20844"/>
        <dbReference type="ChEBI" id="CHEBI:15361"/>
        <dbReference type="ChEBI" id="CHEBI:15378"/>
        <dbReference type="ChEBI" id="CHEBI:16452"/>
        <dbReference type="ChEBI" id="CHEBI:17544"/>
        <dbReference type="ChEBI" id="CHEBI:30616"/>
        <dbReference type="ChEBI" id="CHEBI:43474"/>
        <dbReference type="ChEBI" id="CHEBI:456216"/>
        <dbReference type="EC" id="6.4.1.1"/>
    </reaction>
</comment>
<dbReference type="InterPro" id="IPR005481">
    <property type="entry name" value="BC-like_N"/>
</dbReference>
<dbReference type="InterPro" id="IPR005930">
    <property type="entry name" value="Pyruv_COase"/>
</dbReference>
<dbReference type="FunFam" id="3.30.1490.20:FF:000018">
    <property type="entry name" value="Biotin carboxylase"/>
    <property type="match status" value="1"/>
</dbReference>
<protein>
    <recommendedName>
        <fullName evidence="2 9">Pyruvate carboxylase</fullName>
        <ecNumber evidence="2 9">6.4.1.1</ecNumber>
    </recommendedName>
</protein>
<sequence length="1145" mass="126697">MEKLLIANRGEIAVRLIRAAKELGIKTVAIFAKEDEFAVHRFKADEAYQVGAGKAPIAAYLDIADIIRIAKQAGVDAIHPGYGFLSENDEFAAAVEAAGIKFVGPKSEHLKMFGDKIVAKQIAAKADVPTVPGTDHPVADVQEALAFGKEHGYPLFVKSAAGGGGRGMRVVDHEEELKEAFERAASEAKQSFGKPDIYLEKYLRDPQHVEIQILADEQGEVMHLFERDSSIQRRHQKIIEFAPAVSVSVAMRQRIQNAALRLMRSVDYQSAGTVEFLVEGDDFYFIEVNPRVQVEHTVTEEVTGVDIVKSQLLIAQGYGLHETPVNIPEQDQLQAVGVAIQSRITTEDPANNFMPDTGKIDWYRSPGGTGVRLDAGNVYAGATVTPYFDSLLVKLVTHGSDFAAAVDKMKRALSEFVIRGVKTNIPFLKNVFAHPTFRAAAAPTTFVDNHAELFEILPDKDPERKVLRYVAETTVNGFPGLDHDRPKIYTSTHYEPTQATTLPNDLVTAKDVLDAKGPDGVVDWLKQQDKVLLTDTTMRDAHQSLFATRLRTKDMASIAADSQLALPNLFSSEMWGGATFDTAYRFLGEDPWERLRILRKKMPRTLTQMLFRGSNAVGYQNYPDNVLEEFIKLSATNGMDVFRIFDSLNWLPQMEKSIQYVRDNNKLAEVAMAYTGDILDTSRTKYNLKYYTDFAQELVAQGAHIIAIKDMAALLKPEAAYQLVSALKDKVDVPIHLHTHDTTGNGIYTYARAVDAGVDVVDVAMSTFSGATSQPSMGALYYSLTGHDRQPELDIHAANRINDYWAGVRPYYRDFMSETSGTQTDIFEVEMPGGQYSNLQQQAQALRLGDRWNEVKKMYVTVNKMFGDIIKVTPSSKVVGDMALFMVQNDLTPEKVLADGQSIDFPQSVVDFFAGDLGQPVGGFPEDLQKVVLKGRKPITVRPGKLTAPADFATKEATLKEKLHRQPTAEEVISYILYPKVFLDYMANNDKFGPVTVLDTPTFFQGMRLGERIDVKMGEGQTVIFQLEEIGEPNVDGVRTLYFDVNGTPLEIDVQDASVQTTTVVRRKAEPSNEHELGATMAGSVVSVNVENGQAVKQGDTLLVTEAMKMETSIQAPFNGTIKHIYVTAEDMVDGGDLLLEIEPN</sequence>
<feature type="binding site" evidence="11">
    <location>
        <position position="873"/>
    </location>
    <ligand>
        <name>substrate</name>
    </ligand>
</feature>
<evidence type="ECO:0000259" key="15">
    <source>
        <dbReference type="PROSITE" id="PS50975"/>
    </source>
</evidence>
<evidence type="ECO:0000256" key="13">
    <source>
        <dbReference type="PIRSR" id="PIRSR001594-4"/>
    </source>
</evidence>
<dbReference type="FunFam" id="3.40.50.20:FF:000010">
    <property type="entry name" value="Propionyl-CoA carboxylase subunit alpha"/>
    <property type="match status" value="1"/>
</dbReference>
<dbReference type="Pfam" id="PF02786">
    <property type="entry name" value="CPSase_L_D2"/>
    <property type="match status" value="1"/>
</dbReference>
<dbReference type="NCBIfam" id="NF006761">
    <property type="entry name" value="PRK09282.1"/>
    <property type="match status" value="1"/>
</dbReference>
<feature type="modified residue" description="N6-carboxylysine" evidence="13">
    <location>
        <position position="709"/>
    </location>
</feature>
<evidence type="ECO:0000259" key="17">
    <source>
        <dbReference type="PROSITE" id="PS50991"/>
    </source>
</evidence>
<feature type="binding site" evidence="11">
    <location>
        <position position="200"/>
    </location>
    <ligand>
        <name>ATP</name>
        <dbReference type="ChEBI" id="CHEBI:30616"/>
    </ligand>
</feature>
<reference evidence="18 19" key="1">
    <citation type="submission" date="2016-02" db="EMBL/GenBank/DDBJ databases">
        <title>Complete Genome Sequence of Weissella jogaejeotgali FOL01.</title>
        <authorList>
            <person name="Lee J.-H."/>
            <person name="Ku H.-J."/>
        </authorList>
    </citation>
    <scope>NUCLEOTIDE SEQUENCE [LARGE SCALE GENOMIC DNA]</scope>
    <source>
        <strain evidence="18 19">FOL01</strain>
    </source>
</reference>
<comment type="function">
    <text evidence="9">Catalyzes a 2-step reaction, involving the ATP-dependent carboxylation of the covalently attached biotin in the first step and the transfer of the carboxyl group to pyruvate in the second.</text>
</comment>
<feature type="binding site" evidence="12">
    <location>
        <position position="738"/>
    </location>
    <ligand>
        <name>Mn(2+)</name>
        <dbReference type="ChEBI" id="CHEBI:29035"/>
    </ligand>
</feature>
<dbReference type="GO" id="GO:0004736">
    <property type="term" value="F:pyruvate carboxylase activity"/>
    <property type="evidence" value="ECO:0007669"/>
    <property type="project" value="UniProtKB-EC"/>
</dbReference>
<feature type="binding site" evidence="11">
    <location>
        <position position="235"/>
    </location>
    <ligand>
        <name>ATP</name>
        <dbReference type="ChEBI" id="CHEBI:30616"/>
    </ligand>
</feature>
<dbReference type="InterPro" id="IPR011761">
    <property type="entry name" value="ATP-grasp"/>
</dbReference>
<dbReference type="PROSITE" id="PS50991">
    <property type="entry name" value="PYR_CT"/>
    <property type="match status" value="1"/>
</dbReference>
<dbReference type="InterPro" id="IPR011764">
    <property type="entry name" value="Biotin_carboxylation_dom"/>
</dbReference>
<dbReference type="PROSITE" id="PS00867">
    <property type="entry name" value="CPSASE_2"/>
    <property type="match status" value="1"/>
</dbReference>
<dbReference type="RefSeq" id="WP_075269518.1">
    <property type="nucleotide sequence ID" value="NZ_CP014332.1"/>
</dbReference>
<evidence type="ECO:0000256" key="2">
    <source>
        <dbReference type="ARBA" id="ARBA00013057"/>
    </source>
</evidence>
<dbReference type="Pfam" id="PF02436">
    <property type="entry name" value="PYC_OADA"/>
    <property type="match status" value="1"/>
</dbReference>
<dbReference type="InterPro" id="IPR055268">
    <property type="entry name" value="PCB-like"/>
</dbReference>
<gene>
    <name evidence="18" type="ORF">FOL01_0825</name>
</gene>
<organism evidence="18 19">
    <name type="scientific">Weissella jogaejeotgali</name>
    <dbReference type="NCBI Taxonomy" id="1631871"/>
    <lineage>
        <taxon>Bacteria</taxon>
        <taxon>Bacillati</taxon>
        <taxon>Bacillota</taxon>
        <taxon>Bacilli</taxon>
        <taxon>Lactobacillales</taxon>
        <taxon>Lactobacillaceae</taxon>
        <taxon>Weissella</taxon>
    </lineage>
</organism>
<evidence type="ECO:0000256" key="5">
    <source>
        <dbReference type="ARBA" id="ARBA00022741"/>
    </source>
</evidence>
<dbReference type="Pfam" id="PF00289">
    <property type="entry name" value="Biotin_carb_N"/>
    <property type="match status" value="1"/>
</dbReference>
<dbReference type="AlphaFoldDB" id="A0A1L6RAX0"/>
<evidence type="ECO:0000256" key="11">
    <source>
        <dbReference type="PIRSR" id="PIRSR001594-2"/>
    </source>
</evidence>
<dbReference type="SUPFAM" id="SSF89000">
    <property type="entry name" value="post-HMGL domain-like"/>
    <property type="match status" value="1"/>
</dbReference>
<dbReference type="PROSITE" id="PS50975">
    <property type="entry name" value="ATP_GRASP"/>
    <property type="match status" value="1"/>
</dbReference>
<dbReference type="GO" id="GO:0006094">
    <property type="term" value="P:gluconeogenesis"/>
    <property type="evidence" value="ECO:0007669"/>
    <property type="project" value="InterPro"/>
</dbReference>
<evidence type="ECO:0000256" key="8">
    <source>
        <dbReference type="ARBA" id="ARBA00023267"/>
    </source>
</evidence>
<dbReference type="GO" id="GO:0005524">
    <property type="term" value="F:ATP binding"/>
    <property type="evidence" value="ECO:0007669"/>
    <property type="project" value="UniProtKB-UniRule"/>
</dbReference>
<dbReference type="InterPro" id="IPR000089">
    <property type="entry name" value="Biotin_lipoyl"/>
</dbReference>
<dbReference type="InterPro" id="IPR003379">
    <property type="entry name" value="Carboxylase_cons_dom"/>
</dbReference>
<evidence type="ECO:0000256" key="9">
    <source>
        <dbReference type="PIRNR" id="PIRNR001594"/>
    </source>
</evidence>
<dbReference type="Proteomes" id="UP000185473">
    <property type="component" value="Chromosome"/>
</dbReference>
<evidence type="ECO:0000259" key="16">
    <source>
        <dbReference type="PROSITE" id="PS50979"/>
    </source>
</evidence>
<comment type="cofactor">
    <cofactor evidence="1 9">
        <name>biotin</name>
        <dbReference type="ChEBI" id="CHEBI:57586"/>
    </cofactor>
</comment>
<dbReference type="Pfam" id="PF00682">
    <property type="entry name" value="HMGL-like"/>
    <property type="match status" value="1"/>
</dbReference>
<name>A0A1L6RAX0_9LACO</name>
<evidence type="ECO:0000256" key="12">
    <source>
        <dbReference type="PIRSR" id="PIRSR001594-3"/>
    </source>
</evidence>
<feature type="domain" description="Biotin carboxylation" evidence="16">
    <location>
        <begin position="1"/>
        <end position="452"/>
    </location>
</feature>
<dbReference type="InterPro" id="IPR000891">
    <property type="entry name" value="PYR_CT"/>
</dbReference>
<evidence type="ECO:0000313" key="19">
    <source>
        <dbReference type="Proteomes" id="UP000185473"/>
    </source>
</evidence>
<evidence type="ECO:0000256" key="1">
    <source>
        <dbReference type="ARBA" id="ARBA00001953"/>
    </source>
</evidence>
<keyword evidence="6 9" id="KW-0067">ATP-binding</keyword>
<dbReference type="InterPro" id="IPR011053">
    <property type="entry name" value="Single_hybrid_motif"/>
</dbReference>
<keyword evidence="19" id="KW-1185">Reference proteome</keyword>
<dbReference type="SUPFAM" id="SSF51246">
    <property type="entry name" value="Rudiment single hybrid motif"/>
    <property type="match status" value="1"/>
</dbReference>
<dbReference type="Pfam" id="PF00364">
    <property type="entry name" value="Biotin_lipoyl"/>
    <property type="match status" value="1"/>
</dbReference>
<dbReference type="FunFam" id="3.20.20.70:FF:000033">
    <property type="entry name" value="Pyruvate carboxylase"/>
    <property type="match status" value="1"/>
</dbReference>
<keyword evidence="8 9" id="KW-0092">Biotin</keyword>
<dbReference type="GO" id="GO:0005737">
    <property type="term" value="C:cytoplasm"/>
    <property type="evidence" value="ECO:0007669"/>
    <property type="project" value="TreeGrafter"/>
</dbReference>
<feature type="binding site" evidence="11">
    <location>
        <position position="116"/>
    </location>
    <ligand>
        <name>ATP</name>
        <dbReference type="ChEBI" id="CHEBI:30616"/>
    </ligand>
</feature>
<evidence type="ECO:0000313" key="18">
    <source>
        <dbReference type="EMBL" id="APS41684.1"/>
    </source>
</evidence>